<dbReference type="InterPro" id="IPR036188">
    <property type="entry name" value="FAD/NAD-bd_sf"/>
</dbReference>
<dbReference type="PANTHER" id="PTHR16128:SF5">
    <property type="entry name" value="FAD_NAD(P)-BINDING OXIDOREDUCTASE FAMILY PROTEIN"/>
    <property type="match status" value="1"/>
</dbReference>
<reference evidence="2 3" key="1">
    <citation type="submission" date="2015-05" db="EMBL/GenBank/DDBJ databases">
        <title>Complete genome of Marinobacter psychrophilus strain 20041T isolated from sea-ice of the Canadian Basin.</title>
        <authorList>
            <person name="Song L."/>
            <person name="Ren L."/>
            <person name="Yu Y."/>
            <person name="Wang X."/>
        </authorList>
    </citation>
    <scope>NUCLEOTIDE SEQUENCE [LARGE SCALE GENOMIC DNA]</scope>
    <source>
        <strain evidence="2 3">20041</strain>
    </source>
</reference>
<sequence>MYQNNSSDETVSTINDTIRSVAIVGSGVAGLTAGVLLKAQGHTVTLFEKSRGPGGRMSTKRVAGTSVDMGGQYFTTRNPDFLPFLRRHAGEQTVVPWHGLLGYQQDNGDWSEFPTEQRYVGAPRMTAITRGLSAGLNVQAQTRVARLHRDSQVKKWHLQDADGQNLGAFDQVIITAPPAQARELLADSSAAQLAIELNTAVAQILPCWAVAVKFSTNPWPRFQGARVANSPLFWVADNTSKPGRENASDEPAAGHWWVLHATPEWTNAHVDDDPQQVVDALIAAFAELSGNAEPALETLTHRWLYARSDAGGEPQPGHLWFASEQLGLAGDWLAGGRIEGAYNSAVGLVDAIGGSEQA</sequence>
<organism evidence="2 3">
    <name type="scientific">Marinobacter psychrophilus</name>
    <dbReference type="NCBI Taxonomy" id="330734"/>
    <lineage>
        <taxon>Bacteria</taxon>
        <taxon>Pseudomonadati</taxon>
        <taxon>Pseudomonadota</taxon>
        <taxon>Gammaproteobacteria</taxon>
        <taxon>Pseudomonadales</taxon>
        <taxon>Marinobacteraceae</taxon>
        <taxon>Marinobacter</taxon>
    </lineage>
</organism>
<accession>A0A0H4I163</accession>
<evidence type="ECO:0000313" key="2">
    <source>
        <dbReference type="EMBL" id="AKO52659.1"/>
    </source>
</evidence>
<dbReference type="KEGG" id="mpq:ABA45_09775"/>
<dbReference type="AlphaFoldDB" id="A0A0H4I163"/>
<proteinExistence type="predicted"/>
<dbReference type="STRING" id="330734.ABA45_09775"/>
<name>A0A0H4I163_9GAMM</name>
<dbReference type="EMBL" id="CP011494">
    <property type="protein sequence ID" value="AKO52659.1"/>
    <property type="molecule type" value="Genomic_DNA"/>
</dbReference>
<dbReference type="Pfam" id="PF13450">
    <property type="entry name" value="NAD_binding_8"/>
    <property type="match status" value="1"/>
</dbReference>
<dbReference type="GO" id="GO:0016491">
    <property type="term" value="F:oxidoreductase activity"/>
    <property type="evidence" value="ECO:0007669"/>
    <property type="project" value="InterPro"/>
</dbReference>
<dbReference type="Gene3D" id="3.90.660.10">
    <property type="match status" value="1"/>
</dbReference>
<protein>
    <submittedName>
        <fullName evidence="2">FAD-dependent oxidoreductase</fullName>
    </submittedName>
</protein>
<dbReference type="SUPFAM" id="SSF51905">
    <property type="entry name" value="FAD/NAD(P)-binding domain"/>
    <property type="match status" value="1"/>
</dbReference>
<dbReference type="Gene3D" id="3.50.50.60">
    <property type="entry name" value="FAD/NAD(P)-binding domain"/>
    <property type="match status" value="1"/>
</dbReference>
<keyword evidence="3" id="KW-1185">Reference proteome</keyword>
<dbReference type="PATRIC" id="fig|330734.3.peg.2056"/>
<evidence type="ECO:0000259" key="1">
    <source>
        <dbReference type="Pfam" id="PF01593"/>
    </source>
</evidence>
<feature type="domain" description="Amine oxidase" evidence="1">
    <location>
        <begin position="125"/>
        <end position="346"/>
    </location>
</feature>
<dbReference type="Pfam" id="PF01593">
    <property type="entry name" value="Amino_oxidase"/>
    <property type="match status" value="1"/>
</dbReference>
<dbReference type="PANTHER" id="PTHR16128">
    <property type="entry name" value="FAD/NAD(P)-BINDING OXIDOREDUCTASE FAMILY PROTEIN"/>
    <property type="match status" value="1"/>
</dbReference>
<dbReference type="InterPro" id="IPR002937">
    <property type="entry name" value="Amino_oxidase"/>
</dbReference>
<evidence type="ECO:0000313" key="3">
    <source>
        <dbReference type="Proteomes" id="UP000036406"/>
    </source>
</evidence>
<dbReference type="Proteomes" id="UP000036406">
    <property type="component" value="Chromosome"/>
</dbReference>
<dbReference type="RefSeq" id="WP_048385716.1">
    <property type="nucleotide sequence ID" value="NZ_CP011494.1"/>
</dbReference>
<gene>
    <name evidence="2" type="ORF">ABA45_09775</name>
</gene>